<keyword evidence="3" id="KW-1185">Reference proteome</keyword>
<name>A0A2V3ZRI4_9BACT</name>
<sequence>VVILDIFSQSVILMFILLQLISQAASFGEILGKILKMFVAHFCTLTFHLHNINKPQSSKFE</sequence>
<keyword evidence="1" id="KW-1133">Transmembrane helix</keyword>
<dbReference type="Proteomes" id="UP000248079">
    <property type="component" value="Unassembled WGS sequence"/>
</dbReference>
<reference evidence="2 3" key="1">
    <citation type="submission" date="2018-05" db="EMBL/GenBank/DDBJ databases">
        <title>Marinifilum breve JC075T sp. nov., a marine bacterium isolated from Yongle Blue Hole in the South China Sea.</title>
        <authorList>
            <person name="Fu T."/>
        </authorList>
    </citation>
    <scope>NUCLEOTIDE SEQUENCE [LARGE SCALE GENOMIC DNA]</scope>
    <source>
        <strain evidence="2 3">JC075</strain>
    </source>
</reference>
<organism evidence="2 3">
    <name type="scientific">Marinifilum breve</name>
    <dbReference type="NCBI Taxonomy" id="2184082"/>
    <lineage>
        <taxon>Bacteria</taxon>
        <taxon>Pseudomonadati</taxon>
        <taxon>Bacteroidota</taxon>
        <taxon>Bacteroidia</taxon>
        <taxon>Marinilabiliales</taxon>
        <taxon>Marinifilaceae</taxon>
    </lineage>
</organism>
<evidence type="ECO:0000313" key="2">
    <source>
        <dbReference type="EMBL" id="PXX93189.1"/>
    </source>
</evidence>
<dbReference type="AlphaFoldDB" id="A0A2V3ZRI4"/>
<feature type="non-terminal residue" evidence="2">
    <location>
        <position position="1"/>
    </location>
</feature>
<keyword evidence="1" id="KW-0812">Transmembrane</keyword>
<dbReference type="EMBL" id="QFLI01000114">
    <property type="protein sequence ID" value="PXX93189.1"/>
    <property type="molecule type" value="Genomic_DNA"/>
</dbReference>
<keyword evidence="1" id="KW-0472">Membrane</keyword>
<gene>
    <name evidence="2" type="ORF">DF185_23175</name>
</gene>
<evidence type="ECO:0000313" key="3">
    <source>
        <dbReference type="Proteomes" id="UP000248079"/>
    </source>
</evidence>
<evidence type="ECO:0000256" key="1">
    <source>
        <dbReference type="SAM" id="Phobius"/>
    </source>
</evidence>
<feature type="transmembrane region" description="Helical" evidence="1">
    <location>
        <begin position="6"/>
        <end position="27"/>
    </location>
</feature>
<protein>
    <submittedName>
        <fullName evidence="2">Uncharacterized protein</fullName>
    </submittedName>
</protein>
<accession>A0A2V3ZRI4</accession>
<comment type="caution">
    <text evidence="2">The sequence shown here is derived from an EMBL/GenBank/DDBJ whole genome shotgun (WGS) entry which is preliminary data.</text>
</comment>
<proteinExistence type="predicted"/>